<dbReference type="GO" id="GO:0016740">
    <property type="term" value="F:transferase activity"/>
    <property type="evidence" value="ECO:0007669"/>
    <property type="project" value="UniProtKB-KW"/>
</dbReference>
<protein>
    <submittedName>
        <fullName evidence="2">Glycosyltransferase</fullName>
    </submittedName>
</protein>
<dbReference type="InterPro" id="IPR029044">
    <property type="entry name" value="Nucleotide-diphossugar_trans"/>
</dbReference>
<feature type="domain" description="Glycosyltransferase 2-like" evidence="1">
    <location>
        <begin position="508"/>
        <end position="603"/>
    </location>
</feature>
<reference evidence="2 3" key="2">
    <citation type="submission" date="2019-01" db="EMBL/GenBank/DDBJ databases">
        <authorList>
            <person name="Li Y."/>
        </authorList>
    </citation>
    <scope>NUCLEOTIDE SEQUENCE [LARGE SCALE GENOMIC DNA]</scope>
    <source>
        <strain evidence="2 3">2D-5</strain>
    </source>
</reference>
<dbReference type="Gene3D" id="3.90.550.10">
    <property type="entry name" value="Spore Coat Polysaccharide Biosynthesis Protein SpsA, Chain A"/>
    <property type="match status" value="2"/>
</dbReference>
<keyword evidence="2" id="KW-0808">Transferase</keyword>
<evidence type="ECO:0000313" key="2">
    <source>
        <dbReference type="EMBL" id="RWR07266.1"/>
    </source>
</evidence>
<dbReference type="Pfam" id="PF00535">
    <property type="entry name" value="Glycos_transf_2"/>
    <property type="match status" value="2"/>
</dbReference>
<dbReference type="Pfam" id="PF05045">
    <property type="entry name" value="RgpF"/>
    <property type="match status" value="1"/>
</dbReference>
<evidence type="ECO:0000259" key="1">
    <source>
        <dbReference type="Pfam" id="PF00535"/>
    </source>
</evidence>
<dbReference type="InterPro" id="IPR050834">
    <property type="entry name" value="Glycosyltransf_2"/>
</dbReference>
<dbReference type="PANTHER" id="PTHR43685">
    <property type="entry name" value="GLYCOSYLTRANSFERASE"/>
    <property type="match status" value="1"/>
</dbReference>
<proteinExistence type="predicted"/>
<dbReference type="AlphaFoldDB" id="A0A443IMY2"/>
<dbReference type="SUPFAM" id="SSF53448">
    <property type="entry name" value="Nucleotide-diphospho-sugar transferases"/>
    <property type="match status" value="2"/>
</dbReference>
<reference evidence="2 3" key="1">
    <citation type="submission" date="2019-01" db="EMBL/GenBank/DDBJ databases">
        <title>Sinorhodobacter populi sp. nov. isolated from the symptomatic bark tissue of Populus euramericana canker.</title>
        <authorList>
            <person name="Xu G."/>
        </authorList>
    </citation>
    <scope>NUCLEOTIDE SEQUENCE [LARGE SCALE GENOMIC DNA]</scope>
    <source>
        <strain evidence="2 3">2D-5</strain>
    </source>
</reference>
<comment type="caution">
    <text evidence="2">The sequence shown here is derived from an EMBL/GenBank/DDBJ whole genome shotgun (WGS) entry which is preliminary data.</text>
</comment>
<name>A0A443IMY2_9RHOB</name>
<dbReference type="InterPro" id="IPR007739">
    <property type="entry name" value="RgpF"/>
</dbReference>
<dbReference type="PANTHER" id="PTHR43685:SF11">
    <property type="entry name" value="GLYCOSYLTRANSFERASE TAGX-RELATED"/>
    <property type="match status" value="1"/>
</dbReference>
<organism evidence="2 3">
    <name type="scientific">Paenirhodobacter populi</name>
    <dbReference type="NCBI Taxonomy" id="2306993"/>
    <lineage>
        <taxon>Bacteria</taxon>
        <taxon>Pseudomonadati</taxon>
        <taxon>Pseudomonadota</taxon>
        <taxon>Alphaproteobacteria</taxon>
        <taxon>Rhodobacterales</taxon>
        <taxon>Rhodobacter group</taxon>
        <taxon>Paenirhodobacter</taxon>
    </lineage>
</organism>
<dbReference type="EMBL" id="SAUW01000023">
    <property type="protein sequence ID" value="RWR07266.1"/>
    <property type="molecule type" value="Genomic_DNA"/>
</dbReference>
<sequence>MPSLSFDRGSLLSGRKRIAIFASYSGDGFLPPQVLPYLAGLKPLTQAIIVVCDNDLAPGEREKLAPYATHVITGRHGEYDFGSYKRGTAWARDNGLLETADDLILCNDSCFGPVGSFAPMFEKMEARGLDFWGATDSREFTYHLQSYWVVLSRKVFLSSAFTSFLESVKKQENVQQVILNYELGLTKTLIEAGFKAGAMVENTLKGVHPKDPSSNNLTLFPLYTLERGLPLVKVKALRAAHTNADGPNRVLEWLRQNATDIYDNATSDINIKRFEDAGDIAFSLIMPTHNRAWCILKSIAAVMAQTHQLYELIIIDDGSTDNTEEVIKREFREDLTTGRIRYIRLPENVGVCNARNIGLAYAKNAWIAYADSDNVIRPYFLTVMANAIIEHNDRDAFYARLIHINSGRIFGKPFDREALIKGNYIDLGVFVHRRSLIAKFGGFDGEMRRLVDWDLIIRLTKHKTPFYLSMIMLDYTDEEHEDRITIRESFLKAKMIIHTKHDSIPTVSTVILSYNHQEFIVEAIESALAQKGNFVHEILLSDDGSNDGTTRIIERYARKYPTRIQDISRGGNFGISSNYRYCFKQSSGNFIAVLEGDDYWTDPEKNMKQSSFLMSHPEATMVFSRIELLDMGKNSYRLLPRQDGLASLLAGSDFAKNEHLNLIANFSSAMFRKKIMADLPSAVYKPRMNEITLSFYLDRIGKFGFIDEVMSVYRLNSASVWTGASQISRLEQAIEIRENALRIAKPEHRPAIQARLNEKKHQLAALLATAKNVTKVA</sequence>
<dbReference type="InterPro" id="IPR001173">
    <property type="entry name" value="Glyco_trans_2-like"/>
</dbReference>
<evidence type="ECO:0000313" key="3">
    <source>
        <dbReference type="Proteomes" id="UP000285710"/>
    </source>
</evidence>
<accession>A0A443IMY2</accession>
<keyword evidence="3" id="KW-1185">Reference proteome</keyword>
<gene>
    <name evidence="2" type="ORF">D2T33_17495</name>
</gene>
<dbReference type="Proteomes" id="UP000285710">
    <property type="component" value="Unassembled WGS sequence"/>
</dbReference>
<feature type="domain" description="Glycosyltransferase 2-like" evidence="1">
    <location>
        <begin position="283"/>
        <end position="409"/>
    </location>
</feature>
<dbReference type="RefSeq" id="WP_128270647.1">
    <property type="nucleotide sequence ID" value="NZ_SAUW01000023.1"/>
</dbReference>